<evidence type="ECO:0000256" key="3">
    <source>
        <dbReference type="ARBA" id="ARBA00022737"/>
    </source>
</evidence>
<dbReference type="InterPro" id="IPR051727">
    <property type="entry name" value="DnaJ_C3_Co-chaperones"/>
</dbReference>
<dbReference type="PRINTS" id="PR00625">
    <property type="entry name" value="JDOMAIN"/>
</dbReference>
<dbReference type="SMART" id="SM00271">
    <property type="entry name" value="DnaJ"/>
    <property type="match status" value="1"/>
</dbReference>
<dbReference type="GO" id="GO:0034975">
    <property type="term" value="P:protein folding in endoplasmic reticulum"/>
    <property type="evidence" value="ECO:0007669"/>
    <property type="project" value="TreeGrafter"/>
</dbReference>
<organism evidence="9 10">
    <name type="scientific">Ditylenchus destructor</name>
    <dbReference type="NCBI Taxonomy" id="166010"/>
    <lineage>
        <taxon>Eukaryota</taxon>
        <taxon>Metazoa</taxon>
        <taxon>Ecdysozoa</taxon>
        <taxon>Nematoda</taxon>
        <taxon>Chromadorea</taxon>
        <taxon>Rhabditida</taxon>
        <taxon>Tylenchina</taxon>
        <taxon>Tylenchomorpha</taxon>
        <taxon>Sphaerularioidea</taxon>
        <taxon>Anguinidae</taxon>
        <taxon>Anguininae</taxon>
        <taxon>Ditylenchus</taxon>
    </lineage>
</organism>
<dbReference type="Gene3D" id="1.25.40.10">
    <property type="entry name" value="Tetratricopeptide repeat domain"/>
    <property type="match status" value="1"/>
</dbReference>
<feature type="repeat" description="TPR" evidence="6">
    <location>
        <begin position="327"/>
        <end position="360"/>
    </location>
</feature>
<dbReference type="PROSITE" id="PS50076">
    <property type="entry name" value="DNAJ_2"/>
    <property type="match status" value="1"/>
</dbReference>
<accession>A0AAD4MQM8</accession>
<evidence type="ECO:0000313" key="10">
    <source>
        <dbReference type="Proteomes" id="UP001201812"/>
    </source>
</evidence>
<comment type="subcellular location">
    <subcellularLocation>
        <location evidence="1">Endoplasmic reticulum lumen</location>
    </subcellularLocation>
</comment>
<dbReference type="GO" id="GO:0051787">
    <property type="term" value="F:misfolded protein binding"/>
    <property type="evidence" value="ECO:0007669"/>
    <property type="project" value="TreeGrafter"/>
</dbReference>
<feature type="domain" description="J" evidence="8">
    <location>
        <begin position="500"/>
        <end position="568"/>
    </location>
</feature>
<dbReference type="Pfam" id="PF13181">
    <property type="entry name" value="TPR_8"/>
    <property type="match status" value="1"/>
</dbReference>
<evidence type="ECO:0000256" key="5">
    <source>
        <dbReference type="ARBA" id="ARBA00022824"/>
    </source>
</evidence>
<dbReference type="SUPFAM" id="SSF46565">
    <property type="entry name" value="Chaperone J-domain"/>
    <property type="match status" value="1"/>
</dbReference>
<evidence type="ECO:0000256" key="2">
    <source>
        <dbReference type="ARBA" id="ARBA00022729"/>
    </source>
</evidence>
<dbReference type="Gene3D" id="1.10.287.110">
    <property type="entry name" value="DnaJ domain"/>
    <property type="match status" value="1"/>
</dbReference>
<comment type="caution">
    <text evidence="9">The sequence shown here is derived from an EMBL/GenBank/DDBJ whole genome shotgun (WGS) entry which is preliminary data.</text>
</comment>
<protein>
    <submittedName>
        <fullName evidence="9">DnaJ domain-containing protein</fullName>
    </submittedName>
</protein>
<feature type="repeat" description="TPR" evidence="6">
    <location>
        <begin position="446"/>
        <end position="479"/>
    </location>
</feature>
<dbReference type="Pfam" id="PF13432">
    <property type="entry name" value="TPR_16"/>
    <property type="match status" value="2"/>
</dbReference>
<dbReference type="SMART" id="SM00028">
    <property type="entry name" value="TPR"/>
    <property type="match status" value="8"/>
</dbReference>
<evidence type="ECO:0000259" key="8">
    <source>
        <dbReference type="PROSITE" id="PS50076"/>
    </source>
</evidence>
<dbReference type="FunFam" id="1.25.40.10:FF:000224">
    <property type="entry name" value="DnaJ and TPR domain protein"/>
    <property type="match status" value="1"/>
</dbReference>
<dbReference type="CDD" id="cd06257">
    <property type="entry name" value="DnaJ"/>
    <property type="match status" value="1"/>
</dbReference>
<reference evidence="9" key="1">
    <citation type="submission" date="2022-01" db="EMBL/GenBank/DDBJ databases">
        <title>Genome Sequence Resource for Two Populations of Ditylenchus destructor, the Migratory Endoparasitic Phytonematode.</title>
        <authorList>
            <person name="Zhang H."/>
            <person name="Lin R."/>
            <person name="Xie B."/>
        </authorList>
    </citation>
    <scope>NUCLEOTIDE SEQUENCE</scope>
    <source>
        <strain evidence="9">BazhouSP</strain>
    </source>
</reference>
<evidence type="ECO:0000256" key="1">
    <source>
        <dbReference type="ARBA" id="ARBA00004319"/>
    </source>
</evidence>
<keyword evidence="4 6" id="KW-0802">TPR repeat</keyword>
<evidence type="ECO:0000256" key="6">
    <source>
        <dbReference type="PROSITE-ProRule" id="PRU00339"/>
    </source>
</evidence>
<feature type="repeat" description="TPR" evidence="6">
    <location>
        <begin position="179"/>
        <end position="212"/>
    </location>
</feature>
<keyword evidence="10" id="KW-1185">Reference proteome</keyword>
<dbReference type="Proteomes" id="UP001201812">
    <property type="component" value="Unassembled WGS sequence"/>
</dbReference>
<dbReference type="PANTHER" id="PTHR44140">
    <property type="entry name" value="LD25575P"/>
    <property type="match status" value="1"/>
</dbReference>
<dbReference type="InterPro" id="IPR036869">
    <property type="entry name" value="J_dom_sf"/>
</dbReference>
<sequence length="610" mass="70624">MTSIPIQSSQKSPNWTLETLFHSRPLQVGRRWKCNNTSLRPGNTAPGRCQYQSSTGQLHENGLCAWKCGEDALATLCQLSFHSIKRGSQKVRQVIARCELYLNANFIQTPFWGMYEVQMVPYFSYFSVVVLAYHYVMADNKRQEVEKHMEMGKMFLSKGQFSDALQHYHAAAELDPSDYQIFYRRATVLLAQGKMKAALPDLHRVVELKPDFIAGRVQRGNILFKQGQLSDSAEDFRFAVKHEPEHADAKDKLEKISQVQEWIDTATDYFENDDFHSAEKYFDQVIEHVHWDADLHRKRSKCRLARGDVHNALADIRAVAKLVPDSTEIYLEMAEMYYGVGDVENSLMQIRECLKLNPDHKLCFPFYKKIKKLAKMREALEKAAKAEQWADCLKKGEEILKLEKKIDGIQYDVFRHTCKCNMKLQHIAEAVQQCSTALKYGDENDLDLLLDRGEAYLLDEQYDKAIEDFQQAAKAHDDSRRAKEALNRAQKLAKQAKKKDYYKILGLRRNADKRDVMKAYRKLAQKWHPDNFQDDDEKKRAQDKFIDIANAKDVLTDPEKRQRYDNGEDPLDPESQHGAHHGWHQQWGDMPFGSHFGGGQQGYSFKFNFG</sequence>
<dbReference type="PROSITE" id="PS50005">
    <property type="entry name" value="TPR"/>
    <property type="match status" value="4"/>
</dbReference>
<keyword evidence="2" id="KW-0732">Signal</keyword>
<dbReference type="SUPFAM" id="SSF48452">
    <property type="entry name" value="TPR-like"/>
    <property type="match status" value="2"/>
</dbReference>
<feature type="region of interest" description="Disordered" evidence="7">
    <location>
        <begin position="550"/>
        <end position="586"/>
    </location>
</feature>
<dbReference type="PANTHER" id="PTHR44140:SF2">
    <property type="entry name" value="LD25575P"/>
    <property type="match status" value="1"/>
</dbReference>
<dbReference type="GO" id="GO:0051087">
    <property type="term" value="F:protein-folding chaperone binding"/>
    <property type="evidence" value="ECO:0007669"/>
    <property type="project" value="TreeGrafter"/>
</dbReference>
<feature type="repeat" description="TPR" evidence="6">
    <location>
        <begin position="145"/>
        <end position="178"/>
    </location>
</feature>
<gene>
    <name evidence="9" type="ORF">DdX_16289</name>
</gene>
<dbReference type="InterPro" id="IPR001623">
    <property type="entry name" value="DnaJ_domain"/>
</dbReference>
<dbReference type="Pfam" id="PF13414">
    <property type="entry name" value="TPR_11"/>
    <property type="match status" value="1"/>
</dbReference>
<dbReference type="InterPro" id="IPR019734">
    <property type="entry name" value="TPR_rpt"/>
</dbReference>
<name>A0AAD4MQM8_9BILA</name>
<dbReference type="EMBL" id="JAKKPZ010000126">
    <property type="protein sequence ID" value="KAI1701134.1"/>
    <property type="molecule type" value="Genomic_DNA"/>
</dbReference>
<dbReference type="GO" id="GO:0005788">
    <property type="term" value="C:endoplasmic reticulum lumen"/>
    <property type="evidence" value="ECO:0007669"/>
    <property type="project" value="UniProtKB-SubCell"/>
</dbReference>
<keyword evidence="5" id="KW-0256">Endoplasmic reticulum</keyword>
<dbReference type="Pfam" id="PF00226">
    <property type="entry name" value="DnaJ"/>
    <property type="match status" value="1"/>
</dbReference>
<feature type="compositionally biased region" description="Basic and acidic residues" evidence="7">
    <location>
        <begin position="554"/>
        <end position="566"/>
    </location>
</feature>
<evidence type="ECO:0000313" key="9">
    <source>
        <dbReference type="EMBL" id="KAI1701134.1"/>
    </source>
</evidence>
<proteinExistence type="predicted"/>
<dbReference type="InterPro" id="IPR011990">
    <property type="entry name" value="TPR-like_helical_dom_sf"/>
</dbReference>
<evidence type="ECO:0000256" key="7">
    <source>
        <dbReference type="SAM" id="MobiDB-lite"/>
    </source>
</evidence>
<evidence type="ECO:0000256" key="4">
    <source>
        <dbReference type="ARBA" id="ARBA00022803"/>
    </source>
</evidence>
<keyword evidence="3" id="KW-0677">Repeat</keyword>
<dbReference type="AlphaFoldDB" id="A0AAD4MQM8"/>